<evidence type="ECO:0000313" key="1">
    <source>
        <dbReference type="EMBL" id="MBB4739019.1"/>
    </source>
</evidence>
<sequence length="33" mass="3699">MIVMSPIAPAVRFAVGDEWRWSAAVKPCCVHRD</sequence>
<gene>
    <name evidence="1" type="ORF">BJY16_002478</name>
</gene>
<evidence type="ECO:0000313" key="2">
    <source>
        <dbReference type="Proteomes" id="UP000546162"/>
    </source>
</evidence>
<proteinExistence type="predicted"/>
<comment type="caution">
    <text evidence="1">The sequence shown here is derived from an EMBL/GenBank/DDBJ whole genome shotgun (WGS) entry which is preliminary data.</text>
</comment>
<accession>A0A7W7GVD9</accession>
<organism evidence="1 2">
    <name type="scientific">Actinoplanes octamycinicus</name>
    <dbReference type="NCBI Taxonomy" id="135948"/>
    <lineage>
        <taxon>Bacteria</taxon>
        <taxon>Bacillati</taxon>
        <taxon>Actinomycetota</taxon>
        <taxon>Actinomycetes</taxon>
        <taxon>Micromonosporales</taxon>
        <taxon>Micromonosporaceae</taxon>
        <taxon>Actinoplanes</taxon>
    </lineage>
</organism>
<reference evidence="1 2" key="1">
    <citation type="submission" date="2020-08" db="EMBL/GenBank/DDBJ databases">
        <title>Sequencing the genomes of 1000 actinobacteria strains.</title>
        <authorList>
            <person name="Klenk H.-P."/>
        </authorList>
    </citation>
    <scope>NUCLEOTIDE SEQUENCE [LARGE SCALE GENOMIC DNA]</scope>
    <source>
        <strain evidence="1 2">DSM 45809</strain>
    </source>
</reference>
<dbReference type="AlphaFoldDB" id="A0A7W7GVD9"/>
<keyword evidence="2" id="KW-1185">Reference proteome</keyword>
<protein>
    <submittedName>
        <fullName evidence="1">Uncharacterized protein</fullName>
    </submittedName>
</protein>
<name>A0A7W7GVD9_9ACTN</name>
<dbReference type="Proteomes" id="UP000546162">
    <property type="component" value="Unassembled WGS sequence"/>
</dbReference>
<dbReference type="EMBL" id="JACHNB010000001">
    <property type="protein sequence ID" value="MBB4739019.1"/>
    <property type="molecule type" value="Genomic_DNA"/>
</dbReference>